<accession>A0A5C4TE00</accession>
<evidence type="ECO:0000256" key="1">
    <source>
        <dbReference type="SAM" id="SignalP"/>
    </source>
</evidence>
<dbReference type="RefSeq" id="WP_139601207.1">
    <property type="nucleotide sequence ID" value="NZ_VDCQ01000006.1"/>
</dbReference>
<reference evidence="3 4" key="1">
    <citation type="submission" date="2019-05" db="EMBL/GenBank/DDBJ databases">
        <title>We sequenced the genome of Paenibacillus hemerocallicola KCTC 33185 for further insight into its adaptation and study the phylogeny of Paenibacillus.</title>
        <authorList>
            <person name="Narsing Rao M.P."/>
        </authorList>
    </citation>
    <scope>NUCLEOTIDE SEQUENCE [LARGE SCALE GENOMIC DNA]</scope>
    <source>
        <strain evidence="3 4">KCTC 33185</strain>
    </source>
</reference>
<dbReference type="AlphaFoldDB" id="A0A5C4TE00"/>
<feature type="signal peptide" evidence="1">
    <location>
        <begin position="1"/>
        <end position="25"/>
    </location>
</feature>
<proteinExistence type="predicted"/>
<dbReference type="PROSITE" id="PS51272">
    <property type="entry name" value="SLH"/>
    <property type="match status" value="1"/>
</dbReference>
<dbReference type="Proteomes" id="UP000307943">
    <property type="component" value="Unassembled WGS sequence"/>
</dbReference>
<name>A0A5C4TE00_9BACL</name>
<feature type="domain" description="SLH" evidence="2">
    <location>
        <begin position="21"/>
        <end position="84"/>
    </location>
</feature>
<dbReference type="OrthoDB" id="1738667at2"/>
<protein>
    <submittedName>
        <fullName evidence="3">S-layer homology domain-containing protein</fullName>
    </submittedName>
</protein>
<comment type="caution">
    <text evidence="3">The sequence shown here is derived from an EMBL/GenBank/DDBJ whole genome shotgun (WGS) entry which is preliminary data.</text>
</comment>
<evidence type="ECO:0000313" key="3">
    <source>
        <dbReference type="EMBL" id="TNJ67072.1"/>
    </source>
</evidence>
<evidence type="ECO:0000313" key="4">
    <source>
        <dbReference type="Proteomes" id="UP000307943"/>
    </source>
</evidence>
<dbReference type="Pfam" id="PF00395">
    <property type="entry name" value="SLH"/>
    <property type="match status" value="1"/>
</dbReference>
<dbReference type="EMBL" id="VDCQ01000006">
    <property type="protein sequence ID" value="TNJ67072.1"/>
    <property type="molecule type" value="Genomic_DNA"/>
</dbReference>
<organism evidence="3 4">
    <name type="scientific">Paenibacillus hemerocallicola</name>
    <dbReference type="NCBI Taxonomy" id="1172614"/>
    <lineage>
        <taxon>Bacteria</taxon>
        <taxon>Bacillati</taxon>
        <taxon>Bacillota</taxon>
        <taxon>Bacilli</taxon>
        <taxon>Bacillales</taxon>
        <taxon>Paenibacillaceae</taxon>
        <taxon>Paenibacillus</taxon>
    </lineage>
</organism>
<dbReference type="InterPro" id="IPR001119">
    <property type="entry name" value="SLH_dom"/>
</dbReference>
<keyword evidence="1" id="KW-0732">Signal</keyword>
<sequence length="303" mass="33552">MRKRLTIAMAAVLALLMMLGGSVYAFTDTTGDPNEAQIAALQKAGIVNGVTEQIFAPKGTVTMAQAVAMLVKAFDLNIDHIRFIKEPKASDTFTNVPDDAWYAKSFLYASLNGVPIPKDADPMQKLTKEQYADLLFHALIAKGDYAFVKMYVVLKDEQEVTKAYMNSIQNLLLGKMTELDNGYFYPKKEITRSEAARMLHAAIQFSKQHEPLPKPPAQQADIKLNVTKVNDEVNKVTLVWADRPNPGYGISVSAIEFGEDGNAVITYVLHEPDPNKFYPQVISEAKVDTFIASSYTPVLNNPK</sequence>
<gene>
    <name evidence="3" type="ORF">FE784_05845</name>
</gene>
<evidence type="ECO:0000259" key="2">
    <source>
        <dbReference type="PROSITE" id="PS51272"/>
    </source>
</evidence>
<keyword evidence="4" id="KW-1185">Reference proteome</keyword>
<feature type="chain" id="PRO_5022979530" evidence="1">
    <location>
        <begin position="26"/>
        <end position="303"/>
    </location>
</feature>